<dbReference type="EMBL" id="CP114040">
    <property type="protein sequence ID" value="WAS96912.1"/>
    <property type="molecule type" value="Genomic_DNA"/>
</dbReference>
<gene>
    <name evidence="2" type="ORF">O0S08_12250</name>
</gene>
<reference evidence="2" key="1">
    <citation type="submission" date="2022-11" db="EMBL/GenBank/DDBJ databases">
        <title>Minimal conservation of predation-associated metabolite biosynthetic gene clusters underscores biosynthetic potential of Myxococcota including descriptions for ten novel species: Archangium lansinium sp. nov., Myxococcus landrumus sp. nov., Nannocystis bai.</title>
        <authorList>
            <person name="Ahearne A."/>
            <person name="Stevens C."/>
            <person name="Dowd S."/>
        </authorList>
    </citation>
    <scope>NUCLEOTIDE SEQUENCE</scope>
    <source>
        <strain evidence="2">Fl3</strain>
    </source>
</reference>
<proteinExistence type="predicted"/>
<sequence>MFLSLLSLSACAGRLDPSVRQRAATDLSCSAESLKVEEVEDRGFNEGLYRAKGCERSQQYSARYTLFGCRSHTPEEIAAREAEEQARAEAYRRHQAERQAAGGGSSGGGGSATKFTSTRVTNLCPDKGLLFHGRQPGHSGGRTDSISGNATFNVSGNEGDSLWIVDDKGEGVSSFTYSKSVDQIFITKSRFGFSTSRS</sequence>
<feature type="region of interest" description="Disordered" evidence="1">
    <location>
        <begin position="81"/>
        <end position="116"/>
    </location>
</feature>
<keyword evidence="3" id="KW-1185">Reference proteome</keyword>
<feature type="compositionally biased region" description="Basic and acidic residues" evidence="1">
    <location>
        <begin position="81"/>
        <end position="97"/>
    </location>
</feature>
<accession>A0ABY7HCB9</accession>
<evidence type="ECO:0000313" key="3">
    <source>
        <dbReference type="Proteomes" id="UP001164459"/>
    </source>
</evidence>
<protein>
    <recommendedName>
        <fullName evidence="4">Lipoprotein</fullName>
    </recommendedName>
</protein>
<dbReference type="RefSeq" id="WP_269039275.1">
    <property type="nucleotide sequence ID" value="NZ_CP114040.1"/>
</dbReference>
<evidence type="ECO:0000256" key="1">
    <source>
        <dbReference type="SAM" id="MobiDB-lite"/>
    </source>
</evidence>
<evidence type="ECO:0008006" key="4">
    <source>
        <dbReference type="Google" id="ProtNLM"/>
    </source>
</evidence>
<evidence type="ECO:0000313" key="2">
    <source>
        <dbReference type="EMBL" id="WAS96912.1"/>
    </source>
</evidence>
<organism evidence="2 3">
    <name type="scientific">Nannocystis punicea</name>
    <dbReference type="NCBI Taxonomy" id="2995304"/>
    <lineage>
        <taxon>Bacteria</taxon>
        <taxon>Pseudomonadati</taxon>
        <taxon>Myxococcota</taxon>
        <taxon>Polyangia</taxon>
        <taxon>Nannocystales</taxon>
        <taxon>Nannocystaceae</taxon>
        <taxon>Nannocystis</taxon>
    </lineage>
</organism>
<feature type="compositionally biased region" description="Gly residues" evidence="1">
    <location>
        <begin position="101"/>
        <end position="111"/>
    </location>
</feature>
<dbReference type="Proteomes" id="UP001164459">
    <property type="component" value="Chromosome"/>
</dbReference>
<name>A0ABY7HCB9_9BACT</name>